<keyword evidence="4" id="KW-1133">Transmembrane helix</keyword>
<gene>
    <name evidence="6" type="ORF">GY24_01950</name>
</gene>
<dbReference type="Gene3D" id="3.40.50.300">
    <property type="entry name" value="P-loop containing nucleotide triphosphate hydrolases"/>
    <property type="match status" value="2"/>
</dbReference>
<feature type="domain" description="ABC transporter" evidence="5">
    <location>
        <begin position="432"/>
        <end position="657"/>
    </location>
</feature>
<evidence type="ECO:0000313" key="6">
    <source>
        <dbReference type="EMBL" id="PPL20327.1"/>
    </source>
</evidence>
<keyword evidence="3" id="KW-0067">ATP-binding</keyword>
<dbReference type="InterPro" id="IPR003439">
    <property type="entry name" value="ABC_transporter-like_ATP-bd"/>
</dbReference>
<feature type="transmembrane region" description="Helical" evidence="4">
    <location>
        <begin position="106"/>
        <end position="125"/>
    </location>
</feature>
<dbReference type="Pfam" id="PF00005">
    <property type="entry name" value="ABC_tran"/>
    <property type="match status" value="2"/>
</dbReference>
<dbReference type="InterPro" id="IPR003593">
    <property type="entry name" value="AAA+_ATPase"/>
</dbReference>
<reference evidence="6 7" key="1">
    <citation type="journal article" date="2008" name="Int. J. Syst. Evol. Microbiol.">
        <title>Leifsonia pindariensis sp. nov., isolated from the Pindari glacier of the Indian Himalayas, and emended description of the genus Leifsonia.</title>
        <authorList>
            <person name="Reddy G.S."/>
            <person name="Prabagaran S.R."/>
            <person name="Shivaji S."/>
        </authorList>
    </citation>
    <scope>NUCLEOTIDE SEQUENCE [LARGE SCALE GENOMIC DNA]</scope>
    <source>
        <strain evidence="6 7">PON 10</strain>
    </source>
</reference>
<keyword evidence="2" id="KW-0547">Nucleotide-binding</keyword>
<dbReference type="CDD" id="cd03225">
    <property type="entry name" value="ABC_cobalt_CbiO_domain1"/>
    <property type="match status" value="1"/>
</dbReference>
<feature type="transmembrane region" description="Helical" evidence="4">
    <location>
        <begin position="65"/>
        <end position="85"/>
    </location>
</feature>
<keyword evidence="7" id="KW-1185">Reference proteome</keyword>
<keyword evidence="1" id="KW-0813">Transport</keyword>
<dbReference type="PANTHER" id="PTHR24220">
    <property type="entry name" value="IMPORT ATP-BINDING PROTEIN"/>
    <property type="match status" value="1"/>
</dbReference>
<dbReference type="PROSITE" id="PS00211">
    <property type="entry name" value="ABC_TRANSPORTER_1"/>
    <property type="match status" value="1"/>
</dbReference>
<comment type="caution">
    <text evidence="6">The sequence shown here is derived from an EMBL/GenBank/DDBJ whole genome shotgun (WGS) entry which is preliminary data.</text>
</comment>
<evidence type="ECO:0000256" key="1">
    <source>
        <dbReference type="ARBA" id="ARBA00022448"/>
    </source>
</evidence>
<protein>
    <recommendedName>
        <fullName evidence="5">ABC transporter domain-containing protein</fullName>
    </recommendedName>
</protein>
<sequence length="657" mass="68542">MRFHAGALRTAALVAAVFVATRVVYRVVFGGAGGSGILLLDLPRIPLGGPFAHVALFGPITTGGLWNAAVSALPFAAVILAFGLVNAVIDMRRLFVHGSTRGPLRAISRSLVIAWSTAPALAQAVRRLRRAAALRGERGTAALLVPVFEQTIERALALAASMEVRGFAARHPLPAATPVAETLAPVAELADAGLHRDGTPLLSGMTFTITPGTFTVLVGPTGAGKSSLLRGLDGLFQHFDGGHQSGRIRVAGVDRATTPPRETAAFVGSVAQNVRLGFATATVREEIGFALAVQGVAEPARTERVRATAELLTIGHLLDRDIIALSAGEATLVAIAAAVVARPRLLLVDEPLAELDDAARLRVSAALRGLVREHGVAVIVAEHQWELWQPLAEQWLQIDGGRVRVSAEAPAARLETPPAAPAPAADARHPLAHVRGLSVAHDGATVVDGAAFELAAGELVALSGQNGAGKSSLLLAMALADAAGTVLVAGDDVAALTPAQRRRRIALVPERVDELFLQTSVAAECRRADRADSPAVPTDTTFALLLGQDAGSPSHMALLLRHPRDLSAGQQLCLALAIQLAPAPDVLLVDEPSRGLDPATRQMVGLALQRAAQHGEPESGRAVLFATHDAGFARSYAERRLRLADGRLRAEDAAVPR</sequence>
<dbReference type="SMART" id="SM00382">
    <property type="entry name" value="AAA"/>
    <property type="match status" value="2"/>
</dbReference>
<accession>A0ABX5AZT1</accession>
<keyword evidence="4" id="KW-0812">Transmembrane</keyword>
<dbReference type="PROSITE" id="PS50893">
    <property type="entry name" value="ABC_TRANSPORTER_2"/>
    <property type="match status" value="2"/>
</dbReference>
<dbReference type="SUPFAM" id="SSF52540">
    <property type="entry name" value="P-loop containing nucleoside triphosphate hydrolases"/>
    <property type="match status" value="2"/>
</dbReference>
<dbReference type="InterPro" id="IPR015856">
    <property type="entry name" value="ABC_transpr_CbiO/EcfA_su"/>
</dbReference>
<dbReference type="Proteomes" id="UP000237755">
    <property type="component" value="Unassembled WGS sequence"/>
</dbReference>
<name>A0ABX5AZT1_9MICO</name>
<keyword evidence="4" id="KW-0472">Membrane</keyword>
<feature type="domain" description="ABC transporter" evidence="5">
    <location>
        <begin position="187"/>
        <end position="425"/>
    </location>
</feature>
<dbReference type="InterPro" id="IPR027417">
    <property type="entry name" value="P-loop_NTPase"/>
</dbReference>
<evidence type="ECO:0000313" key="7">
    <source>
        <dbReference type="Proteomes" id="UP000237755"/>
    </source>
</evidence>
<dbReference type="InterPro" id="IPR017871">
    <property type="entry name" value="ABC_transporter-like_CS"/>
</dbReference>
<organism evidence="6 7">
    <name type="scientific">Microterricola pindariensis</name>
    <dbReference type="NCBI Taxonomy" id="478010"/>
    <lineage>
        <taxon>Bacteria</taxon>
        <taxon>Bacillati</taxon>
        <taxon>Actinomycetota</taxon>
        <taxon>Actinomycetes</taxon>
        <taxon>Micrococcales</taxon>
        <taxon>Microbacteriaceae</taxon>
        <taxon>Microterricola</taxon>
    </lineage>
</organism>
<dbReference type="PANTHER" id="PTHR24220:SF687">
    <property type="entry name" value="ABC TRANSPORTER ATP-BINDING PROTEIN SCO2324-RELATED"/>
    <property type="match status" value="1"/>
</dbReference>
<dbReference type="RefSeq" id="WP_104474125.1">
    <property type="nucleotide sequence ID" value="NZ_MPZN01000003.1"/>
</dbReference>
<evidence type="ECO:0000256" key="4">
    <source>
        <dbReference type="SAM" id="Phobius"/>
    </source>
</evidence>
<dbReference type="InterPro" id="IPR015854">
    <property type="entry name" value="ABC_transpr_LolD-like"/>
</dbReference>
<dbReference type="EMBL" id="MPZN01000003">
    <property type="protein sequence ID" value="PPL20327.1"/>
    <property type="molecule type" value="Genomic_DNA"/>
</dbReference>
<evidence type="ECO:0000256" key="3">
    <source>
        <dbReference type="ARBA" id="ARBA00022840"/>
    </source>
</evidence>
<evidence type="ECO:0000259" key="5">
    <source>
        <dbReference type="PROSITE" id="PS50893"/>
    </source>
</evidence>
<evidence type="ECO:0000256" key="2">
    <source>
        <dbReference type="ARBA" id="ARBA00022741"/>
    </source>
</evidence>
<proteinExistence type="predicted"/>